<feature type="signal peptide" evidence="6">
    <location>
        <begin position="1"/>
        <end position="18"/>
    </location>
</feature>
<dbReference type="InParanoid" id="A0A2P5HL89"/>
<evidence type="ECO:0000256" key="5">
    <source>
        <dbReference type="ARBA" id="ARBA00022833"/>
    </source>
</evidence>
<evidence type="ECO:0000256" key="4">
    <source>
        <dbReference type="ARBA" id="ARBA00022801"/>
    </source>
</evidence>
<organism evidence="7 8">
    <name type="scientific">Diaporthe helianthi</name>
    <dbReference type="NCBI Taxonomy" id="158607"/>
    <lineage>
        <taxon>Eukaryota</taxon>
        <taxon>Fungi</taxon>
        <taxon>Dikarya</taxon>
        <taxon>Ascomycota</taxon>
        <taxon>Pezizomycotina</taxon>
        <taxon>Sordariomycetes</taxon>
        <taxon>Sordariomycetidae</taxon>
        <taxon>Diaporthales</taxon>
        <taxon>Diaporthaceae</taxon>
        <taxon>Diaporthe</taxon>
    </lineage>
</organism>
<keyword evidence="2" id="KW-0645">Protease</keyword>
<dbReference type="Pfam" id="PF01546">
    <property type="entry name" value="Peptidase_M20"/>
    <property type="match status" value="1"/>
</dbReference>
<dbReference type="AlphaFoldDB" id="A0A2P5HL89"/>
<keyword evidence="8" id="KW-1185">Reference proteome</keyword>
<keyword evidence="6" id="KW-0732">Signal</keyword>
<evidence type="ECO:0000256" key="1">
    <source>
        <dbReference type="ARBA" id="ARBA00006247"/>
    </source>
</evidence>
<dbReference type="EMBL" id="MAVT02001406">
    <property type="protein sequence ID" value="POS71014.1"/>
    <property type="molecule type" value="Genomic_DNA"/>
</dbReference>
<keyword evidence="5" id="KW-0862">Zinc</keyword>
<name>A0A2P5HL89_DIAHE</name>
<evidence type="ECO:0000256" key="3">
    <source>
        <dbReference type="ARBA" id="ARBA00022723"/>
    </source>
</evidence>
<dbReference type="Proteomes" id="UP000094444">
    <property type="component" value="Unassembled WGS sequence"/>
</dbReference>
<keyword evidence="7" id="KW-0121">Carboxypeptidase</keyword>
<dbReference type="PANTHER" id="PTHR45962">
    <property type="entry name" value="N-FATTY-ACYL-AMINO ACID SYNTHASE/HYDROLASE PM20D1"/>
    <property type="match status" value="1"/>
</dbReference>
<sequence>MNHYLISLAALALPLLAAVPHELAPFTWRHQCPQLEPLFPGPLSHKGSQTVSGLDEYLNSDKFFNTSVDRLSGAVQIETVSQDWWQDLPGNDPVWNHMKRFRRYLKKTFPLVHHHLDLEKVNKHGLVYTWKGKAPSLKPTLLLAHQDVVPVPGDTINEWTYPPFSGHFDGKYVWGRGAYDCKTTLIGTMSAVEALLKFG</sequence>
<keyword evidence="3" id="KW-0479">Metal-binding</keyword>
<dbReference type="GO" id="GO:0046872">
    <property type="term" value="F:metal ion binding"/>
    <property type="evidence" value="ECO:0007669"/>
    <property type="project" value="UniProtKB-KW"/>
</dbReference>
<comment type="similarity">
    <text evidence="1">Belongs to the peptidase M20A family.</text>
</comment>
<keyword evidence="4" id="KW-0378">Hydrolase</keyword>
<protein>
    <submittedName>
        <fullName evidence="7">Carboxypeptidase S</fullName>
    </submittedName>
</protein>
<comment type="caution">
    <text evidence="7">The sequence shown here is derived from an EMBL/GenBank/DDBJ whole genome shotgun (WGS) entry which is preliminary data.</text>
</comment>
<dbReference type="OrthoDB" id="3064516at2759"/>
<proteinExistence type="inferred from homology"/>
<accession>A0A2P5HL89</accession>
<gene>
    <name evidence="7" type="ORF">DHEL01_v210589</name>
</gene>
<dbReference type="GO" id="GO:0000328">
    <property type="term" value="C:fungal-type vacuole lumen"/>
    <property type="evidence" value="ECO:0007669"/>
    <property type="project" value="TreeGrafter"/>
</dbReference>
<dbReference type="STRING" id="158607.A0A2P5HL89"/>
<evidence type="ECO:0000313" key="7">
    <source>
        <dbReference type="EMBL" id="POS71014.1"/>
    </source>
</evidence>
<dbReference type="InterPro" id="IPR002933">
    <property type="entry name" value="Peptidase_M20"/>
</dbReference>
<dbReference type="Gene3D" id="3.40.630.10">
    <property type="entry name" value="Zn peptidases"/>
    <property type="match status" value="1"/>
</dbReference>
<evidence type="ECO:0000256" key="6">
    <source>
        <dbReference type="SAM" id="SignalP"/>
    </source>
</evidence>
<dbReference type="InterPro" id="IPR047177">
    <property type="entry name" value="Pept_M20A"/>
</dbReference>
<dbReference type="GO" id="GO:0051603">
    <property type="term" value="P:proteolysis involved in protein catabolic process"/>
    <property type="evidence" value="ECO:0007669"/>
    <property type="project" value="TreeGrafter"/>
</dbReference>
<dbReference type="GO" id="GO:0004180">
    <property type="term" value="F:carboxypeptidase activity"/>
    <property type="evidence" value="ECO:0007669"/>
    <property type="project" value="UniProtKB-KW"/>
</dbReference>
<reference evidence="7" key="1">
    <citation type="submission" date="2017-09" db="EMBL/GenBank/DDBJ databases">
        <title>Polyketide synthases of a Diaporthe helianthi virulent isolate.</title>
        <authorList>
            <person name="Baroncelli R."/>
        </authorList>
    </citation>
    <scope>NUCLEOTIDE SEQUENCE [LARGE SCALE GENOMIC DNA]</scope>
    <source>
        <strain evidence="7">7/96</strain>
    </source>
</reference>
<evidence type="ECO:0000256" key="2">
    <source>
        <dbReference type="ARBA" id="ARBA00022670"/>
    </source>
</evidence>
<dbReference type="PANTHER" id="PTHR45962:SF1">
    <property type="entry name" value="N-FATTY-ACYL-AMINO ACID SYNTHASE_HYDROLASE PM20D1"/>
    <property type="match status" value="1"/>
</dbReference>
<feature type="chain" id="PRO_5015162188" evidence="6">
    <location>
        <begin position="19"/>
        <end position="199"/>
    </location>
</feature>
<evidence type="ECO:0000313" key="8">
    <source>
        <dbReference type="Proteomes" id="UP000094444"/>
    </source>
</evidence>
<dbReference type="SUPFAM" id="SSF53187">
    <property type="entry name" value="Zn-dependent exopeptidases"/>
    <property type="match status" value="1"/>
</dbReference>